<keyword evidence="2" id="KW-0812">Transmembrane</keyword>
<feature type="transmembrane region" description="Helical" evidence="2">
    <location>
        <begin position="47"/>
        <end position="67"/>
    </location>
</feature>
<dbReference type="PANTHER" id="PTHR11261">
    <property type="entry name" value="INTERPHOTORECEPTOR RETINOID-BINDING PROTEIN"/>
    <property type="match status" value="1"/>
</dbReference>
<dbReference type="PANTHER" id="PTHR11261:SF3">
    <property type="entry name" value="RETINOL-BINDING PROTEIN 3"/>
    <property type="match status" value="1"/>
</dbReference>
<feature type="region of interest" description="Disordered" evidence="1">
    <location>
        <begin position="1"/>
        <end position="28"/>
    </location>
</feature>
<evidence type="ECO:0000313" key="4">
    <source>
        <dbReference type="EMBL" id="TFW11409.1"/>
    </source>
</evidence>
<feature type="compositionally biased region" description="Low complexity" evidence="1">
    <location>
        <begin position="1"/>
        <end position="15"/>
    </location>
</feature>
<evidence type="ECO:0000313" key="5">
    <source>
        <dbReference type="Proteomes" id="UP000298438"/>
    </source>
</evidence>
<dbReference type="Gene3D" id="3.90.226.10">
    <property type="entry name" value="2-enoyl-CoA Hydratase, Chain A, domain 1"/>
    <property type="match status" value="1"/>
</dbReference>
<name>A0A4Y9RUW1_9BURK</name>
<reference evidence="4 5" key="1">
    <citation type="submission" date="2019-03" db="EMBL/GenBank/DDBJ databases">
        <title>Draft Genome Sequence of Massilia arenosa sp. nov., a Novel Massilia Species Isolated from a Sandy-loam Maize Soil.</title>
        <authorList>
            <person name="Raths R."/>
            <person name="Peta V."/>
            <person name="Bucking H."/>
        </authorList>
    </citation>
    <scope>NUCLEOTIDE SEQUENCE [LARGE SCALE GENOMIC DNA]</scope>
    <source>
        <strain evidence="4 5">MC02</strain>
    </source>
</reference>
<dbReference type="InterPro" id="IPR005151">
    <property type="entry name" value="Tail-specific_protease"/>
</dbReference>
<dbReference type="SUPFAM" id="SSF52096">
    <property type="entry name" value="ClpP/crotonase"/>
    <property type="match status" value="1"/>
</dbReference>
<keyword evidence="2" id="KW-0472">Membrane</keyword>
<keyword evidence="5" id="KW-1185">Reference proteome</keyword>
<dbReference type="GO" id="GO:0006508">
    <property type="term" value="P:proteolysis"/>
    <property type="evidence" value="ECO:0007669"/>
    <property type="project" value="InterPro"/>
</dbReference>
<dbReference type="OrthoDB" id="9758793at2"/>
<protein>
    <recommendedName>
        <fullName evidence="3">Tail specific protease domain-containing protein</fullName>
    </recommendedName>
</protein>
<dbReference type="InterPro" id="IPR029045">
    <property type="entry name" value="ClpP/crotonase-like_dom_sf"/>
</dbReference>
<organism evidence="4 5">
    <name type="scientific">Zemynaea arenosa</name>
    <dbReference type="NCBI Taxonomy" id="2561931"/>
    <lineage>
        <taxon>Bacteria</taxon>
        <taxon>Pseudomonadati</taxon>
        <taxon>Pseudomonadota</taxon>
        <taxon>Betaproteobacteria</taxon>
        <taxon>Burkholderiales</taxon>
        <taxon>Oxalobacteraceae</taxon>
        <taxon>Telluria group</taxon>
        <taxon>Zemynaea</taxon>
    </lineage>
</organism>
<evidence type="ECO:0000256" key="2">
    <source>
        <dbReference type="SAM" id="Phobius"/>
    </source>
</evidence>
<accession>A0A4Y9RUW1</accession>
<sequence length="405" mass="45158">MRGPPQAAGRAAPGRCRQRDEPGAGCHRGPVKPLRIHFHRPRLTRKLVLRLVIVMVPLVWLYATHVIPPVFEIIDKNEFLAKFQTTPEMRAEVVENLARQMEQHYVDPARGKKAAYRIRYKLKVGGYEELLNQRNFTDELTMDVRGDTDDDRNLRVVFVANVIPQQLDGSAVVDARTAWDAQAEGTEVNTLGLVTATDGVPKFEVMKGNVGYMKVIHFNGGAMASKKFAEVMEALHDTQMLVLDLRDNSGGDPKSAVELAGYFFAQPLKLAAMETRTAPDKWVRETFVSKPAPANLAYLKQPVIILTSRETVSAGELLAFVLKQHGRVKILGESTRGGSHPAIRVRLDDHFGATIPNARIFDPQTNTSWETSGVIPDRYLLAYQALEIVKKELQFKGAVKTTPDK</sequence>
<comment type="caution">
    <text evidence="4">The sequence shown here is derived from an EMBL/GenBank/DDBJ whole genome shotgun (WGS) entry which is preliminary data.</text>
</comment>
<dbReference type="Pfam" id="PF03572">
    <property type="entry name" value="Peptidase_S41"/>
    <property type="match status" value="1"/>
</dbReference>
<keyword evidence="2" id="KW-1133">Transmembrane helix</keyword>
<dbReference type="SMART" id="SM00245">
    <property type="entry name" value="TSPc"/>
    <property type="match status" value="1"/>
</dbReference>
<gene>
    <name evidence="4" type="ORF">E4L96_21665</name>
</gene>
<evidence type="ECO:0000256" key="1">
    <source>
        <dbReference type="SAM" id="MobiDB-lite"/>
    </source>
</evidence>
<feature type="domain" description="Tail specific protease" evidence="3">
    <location>
        <begin position="186"/>
        <end position="381"/>
    </location>
</feature>
<proteinExistence type="predicted"/>
<dbReference type="AlphaFoldDB" id="A0A4Y9RUW1"/>
<dbReference type="CDD" id="cd07563">
    <property type="entry name" value="Peptidase_S41_IRBP"/>
    <property type="match status" value="1"/>
</dbReference>
<dbReference type="Gene3D" id="3.30.750.44">
    <property type="match status" value="1"/>
</dbReference>
<evidence type="ECO:0000259" key="3">
    <source>
        <dbReference type="SMART" id="SM00245"/>
    </source>
</evidence>
<dbReference type="EMBL" id="SPVF01000263">
    <property type="protein sequence ID" value="TFW11409.1"/>
    <property type="molecule type" value="Genomic_DNA"/>
</dbReference>
<dbReference type="Proteomes" id="UP000298438">
    <property type="component" value="Unassembled WGS sequence"/>
</dbReference>
<dbReference type="GO" id="GO:0008236">
    <property type="term" value="F:serine-type peptidase activity"/>
    <property type="evidence" value="ECO:0007669"/>
    <property type="project" value="InterPro"/>
</dbReference>